<dbReference type="PANTHER" id="PTHR42951">
    <property type="entry name" value="METALLO-BETA-LACTAMASE DOMAIN-CONTAINING"/>
    <property type="match status" value="1"/>
</dbReference>
<sequence length="254" mass="29668">MNNWFTVEKIDDITYAISEYKHWEETHCYLLIGDNKSLLIDTGLGIGNIKDVVCKLTNKEIQVVTTHAHWDHIGGHKYFKNIYIYYKEHKWLKEKFPIPLEVVKNNIIAKPCDFPDYFDINKYEIFRAESIKKLYDIDEIDLGNRIIKIIPTPGHSPGHICFYDIKKKYLFSGDLIYKGKLDIFYPTTNPVDFLQSIRNVKKLDIYKVLPGHHEINISATLVDDIDKGLTSLFEEGKLKHGQGIFKFDNFTIHV</sequence>
<dbReference type="KEGG" id="clt:CM240_2216"/>
<dbReference type="eggNOG" id="COG0491">
    <property type="taxonomic scope" value="Bacteria"/>
</dbReference>
<dbReference type="InterPro" id="IPR050855">
    <property type="entry name" value="NDM-1-like"/>
</dbReference>
<dbReference type="Gene3D" id="3.60.15.10">
    <property type="entry name" value="Ribonuclease Z/Hydroxyacylglutathione hydrolase-like"/>
    <property type="match status" value="1"/>
</dbReference>
<name>W6S0G9_9CLOT</name>
<organism evidence="2 3">
    <name type="scientific">Clostridium bornimense</name>
    <dbReference type="NCBI Taxonomy" id="1216932"/>
    <lineage>
        <taxon>Bacteria</taxon>
        <taxon>Bacillati</taxon>
        <taxon>Bacillota</taxon>
        <taxon>Clostridia</taxon>
        <taxon>Eubacteriales</taxon>
        <taxon>Clostridiaceae</taxon>
        <taxon>Clostridium</taxon>
    </lineage>
</organism>
<dbReference type="PANTHER" id="PTHR42951:SF4">
    <property type="entry name" value="ACYL-COENZYME A THIOESTERASE MBLAC2"/>
    <property type="match status" value="1"/>
</dbReference>
<dbReference type="STRING" id="1216932.CM240_2216"/>
<dbReference type="HOGENOM" id="CLU_030571_0_0_9"/>
<dbReference type="SMART" id="SM00849">
    <property type="entry name" value="Lactamase_B"/>
    <property type="match status" value="1"/>
</dbReference>
<accession>W6S0G9</accession>
<evidence type="ECO:0000313" key="2">
    <source>
        <dbReference type="EMBL" id="CDM69359.1"/>
    </source>
</evidence>
<dbReference type="SUPFAM" id="SSF56281">
    <property type="entry name" value="Metallo-hydrolase/oxidoreductase"/>
    <property type="match status" value="1"/>
</dbReference>
<proteinExistence type="predicted"/>
<dbReference type="Pfam" id="PF00753">
    <property type="entry name" value="Lactamase_B"/>
    <property type="match status" value="1"/>
</dbReference>
<evidence type="ECO:0000313" key="3">
    <source>
        <dbReference type="Proteomes" id="UP000019426"/>
    </source>
</evidence>
<dbReference type="InterPro" id="IPR036866">
    <property type="entry name" value="RibonucZ/Hydroxyglut_hydro"/>
</dbReference>
<gene>
    <name evidence="2" type="ORF">CM240_2216</name>
</gene>
<protein>
    <submittedName>
        <fullName evidence="2">Beta-lactamase domain-containing protein</fullName>
    </submittedName>
</protein>
<keyword evidence="3" id="KW-1185">Reference proteome</keyword>
<dbReference type="InterPro" id="IPR001279">
    <property type="entry name" value="Metallo-B-lactamas"/>
</dbReference>
<reference evidence="2 3" key="1">
    <citation type="submission" date="2013-11" db="EMBL/GenBank/DDBJ databases">
        <title>Complete genome sequence of Clostridum sp. M2/40.</title>
        <authorList>
            <person name="Wibberg D."/>
            <person name="Puehler A."/>
            <person name="Schlueter A."/>
        </authorList>
    </citation>
    <scope>NUCLEOTIDE SEQUENCE [LARGE SCALE GENOMIC DNA]</scope>
    <source>
        <strain evidence="3">M2/40</strain>
    </source>
</reference>
<dbReference type="EMBL" id="HG917868">
    <property type="protein sequence ID" value="CDM69359.1"/>
    <property type="molecule type" value="Genomic_DNA"/>
</dbReference>
<dbReference type="AlphaFoldDB" id="W6S0G9"/>
<evidence type="ECO:0000259" key="1">
    <source>
        <dbReference type="SMART" id="SM00849"/>
    </source>
</evidence>
<dbReference type="RefSeq" id="WP_044039106.1">
    <property type="nucleotide sequence ID" value="NZ_HG917868.1"/>
</dbReference>
<dbReference type="PATRIC" id="fig|1216932.3.peg.2200"/>
<dbReference type="Proteomes" id="UP000019426">
    <property type="component" value="Chromosome M2/40_rep1"/>
</dbReference>
<feature type="domain" description="Metallo-beta-lactamase" evidence="1">
    <location>
        <begin position="25"/>
        <end position="212"/>
    </location>
</feature>
<dbReference type="OrthoDB" id="9761531at2"/>